<feature type="signal peptide" evidence="1">
    <location>
        <begin position="1"/>
        <end position="20"/>
    </location>
</feature>
<organism evidence="2 3">
    <name type="scientific">Candida tropicalis (strain ATCC MYA-3404 / T1)</name>
    <name type="common">Yeast</name>
    <dbReference type="NCBI Taxonomy" id="294747"/>
    <lineage>
        <taxon>Eukaryota</taxon>
        <taxon>Fungi</taxon>
        <taxon>Dikarya</taxon>
        <taxon>Ascomycota</taxon>
        <taxon>Saccharomycotina</taxon>
        <taxon>Pichiomycetes</taxon>
        <taxon>Debaryomycetaceae</taxon>
        <taxon>Candida/Lodderomyces clade</taxon>
        <taxon>Candida</taxon>
    </lineage>
</organism>
<gene>
    <name evidence="2" type="ORF">CTRG_03341</name>
</gene>
<name>C5MB99_CANTT</name>
<keyword evidence="1" id="KW-0732">Signal</keyword>
<dbReference type="HOGENOM" id="CLU_101843_0_0_1"/>
<dbReference type="OrthoDB" id="4091906at2759"/>
<feature type="chain" id="PRO_5002955141" evidence="1">
    <location>
        <begin position="21"/>
        <end position="212"/>
    </location>
</feature>
<evidence type="ECO:0000313" key="3">
    <source>
        <dbReference type="Proteomes" id="UP000002037"/>
    </source>
</evidence>
<dbReference type="RefSeq" id="XP_002549044.1">
    <property type="nucleotide sequence ID" value="XM_002548998.1"/>
</dbReference>
<dbReference type="VEuPathDB" id="FungiDB:CTRG_03341"/>
<protein>
    <submittedName>
        <fullName evidence="2">Uncharacterized protein</fullName>
    </submittedName>
</protein>
<evidence type="ECO:0000313" key="2">
    <source>
        <dbReference type="EMBL" id="EER32916.1"/>
    </source>
</evidence>
<dbReference type="AlphaFoldDB" id="C5MB99"/>
<dbReference type="EMBL" id="GG692398">
    <property type="protein sequence ID" value="EER32916.1"/>
    <property type="molecule type" value="Genomic_DNA"/>
</dbReference>
<dbReference type="Proteomes" id="UP000002037">
    <property type="component" value="Unassembled WGS sequence"/>
</dbReference>
<keyword evidence="3" id="KW-1185">Reference proteome</keyword>
<accession>C5MB99</accession>
<proteinExistence type="predicted"/>
<reference evidence="2 3" key="1">
    <citation type="journal article" date="2009" name="Nature">
        <title>Evolution of pathogenicity and sexual reproduction in eight Candida genomes.</title>
        <authorList>
            <person name="Butler G."/>
            <person name="Rasmussen M.D."/>
            <person name="Lin M.F."/>
            <person name="Santos M.A."/>
            <person name="Sakthikumar S."/>
            <person name="Munro C.A."/>
            <person name="Rheinbay E."/>
            <person name="Grabherr M."/>
            <person name="Forche A."/>
            <person name="Reedy J.L."/>
            <person name="Agrafioti I."/>
            <person name="Arnaud M.B."/>
            <person name="Bates S."/>
            <person name="Brown A.J."/>
            <person name="Brunke S."/>
            <person name="Costanzo M.C."/>
            <person name="Fitzpatrick D.A."/>
            <person name="de Groot P.W."/>
            <person name="Harris D."/>
            <person name="Hoyer L.L."/>
            <person name="Hube B."/>
            <person name="Klis F.M."/>
            <person name="Kodira C."/>
            <person name="Lennard N."/>
            <person name="Logue M.E."/>
            <person name="Martin R."/>
            <person name="Neiman A.M."/>
            <person name="Nikolaou E."/>
            <person name="Quail M.A."/>
            <person name="Quinn J."/>
            <person name="Santos M.C."/>
            <person name="Schmitzberger F.F."/>
            <person name="Sherlock G."/>
            <person name="Shah P."/>
            <person name="Silverstein K.A."/>
            <person name="Skrzypek M.S."/>
            <person name="Soll D."/>
            <person name="Staggs R."/>
            <person name="Stansfield I."/>
            <person name="Stumpf M.P."/>
            <person name="Sudbery P.E."/>
            <person name="Srikantha T."/>
            <person name="Zeng Q."/>
            <person name="Berman J."/>
            <person name="Berriman M."/>
            <person name="Heitman J."/>
            <person name="Gow N.A."/>
            <person name="Lorenz M.C."/>
            <person name="Birren B.W."/>
            <person name="Kellis M."/>
            <person name="Cuomo C.A."/>
        </authorList>
    </citation>
    <scope>NUCLEOTIDE SEQUENCE [LARGE SCALE GENOMIC DNA]</scope>
    <source>
        <strain evidence="3">ATCC MYA-3404 / T1</strain>
    </source>
</reference>
<dbReference type="KEGG" id="ctp:CTRG_03341"/>
<evidence type="ECO:0000256" key="1">
    <source>
        <dbReference type="SAM" id="SignalP"/>
    </source>
</evidence>
<sequence length="212" mass="22831">MNTFATLLFTLVTFFFQVEAAPFVFTPSSPIFSLLALHNGTITNANVLTFNGTALKIGTNDFPFLGRIDAEGGYVLHVAATNETTGTNKSVPYTVVVDDETSQLVVVEANSSISSAEEFHLQNGLLSYANSTKFIVCSDAPLNRTLNTTGSGLDVYFNGASNFSCPYGQGTEVSLLASFLADLSFKRDIAPAASFPVKRESNGLIAFFKRFF</sequence>
<dbReference type="GeneID" id="8300297"/>